<dbReference type="InterPro" id="IPR031343">
    <property type="entry name" value="DUF5105"/>
</dbReference>
<keyword evidence="1" id="KW-0732">Signal</keyword>
<organism evidence="4 5">
    <name type="scientific">Candidatus Gallilactobacillus intestinavium</name>
    <dbReference type="NCBI Taxonomy" id="2840838"/>
    <lineage>
        <taxon>Bacteria</taxon>
        <taxon>Bacillati</taxon>
        <taxon>Bacillota</taxon>
        <taxon>Bacilli</taxon>
        <taxon>Lactobacillales</taxon>
        <taxon>Lactobacillaceae</taxon>
        <taxon>Lactobacillaceae incertae sedis</taxon>
        <taxon>Candidatus Gallilactobacillus</taxon>
    </lineage>
</organism>
<proteinExistence type="predicted"/>
<feature type="domain" description="DUF4352" evidence="2">
    <location>
        <begin position="55"/>
        <end position="137"/>
    </location>
</feature>
<dbReference type="InterPro" id="IPR029050">
    <property type="entry name" value="Immunoprotect_excell_Ig-like"/>
</dbReference>
<protein>
    <submittedName>
        <fullName evidence="4">DUF5105 domain-containing protein</fullName>
    </submittedName>
</protein>
<dbReference type="InterPro" id="IPR029051">
    <property type="entry name" value="DUF4352"/>
</dbReference>
<dbReference type="Pfam" id="PF11611">
    <property type="entry name" value="DUF4352"/>
    <property type="match status" value="1"/>
</dbReference>
<name>A0A9D9H7D8_9LACO</name>
<evidence type="ECO:0000259" key="2">
    <source>
        <dbReference type="Pfam" id="PF11611"/>
    </source>
</evidence>
<reference evidence="4" key="2">
    <citation type="journal article" date="2021" name="PeerJ">
        <title>Extensive microbial diversity within the chicken gut microbiome revealed by metagenomics and culture.</title>
        <authorList>
            <person name="Gilroy R."/>
            <person name="Ravi A."/>
            <person name="Getino M."/>
            <person name="Pursley I."/>
            <person name="Horton D.L."/>
            <person name="Alikhan N.F."/>
            <person name="Baker D."/>
            <person name="Gharbi K."/>
            <person name="Hall N."/>
            <person name="Watson M."/>
            <person name="Adriaenssens E.M."/>
            <person name="Foster-Nyarko E."/>
            <person name="Jarju S."/>
            <person name="Secka A."/>
            <person name="Antonio M."/>
            <person name="Oren A."/>
            <person name="Chaudhuri R.R."/>
            <person name="La Ragione R."/>
            <person name="Hildebrand F."/>
            <person name="Pallen M.J."/>
        </authorList>
    </citation>
    <scope>NUCLEOTIDE SEQUENCE</scope>
    <source>
        <strain evidence="4">C6-149</strain>
    </source>
</reference>
<evidence type="ECO:0000256" key="1">
    <source>
        <dbReference type="ARBA" id="ARBA00022729"/>
    </source>
</evidence>
<dbReference type="EMBL" id="JADIMP010000006">
    <property type="protein sequence ID" value="MBO8440866.1"/>
    <property type="molecule type" value="Genomic_DNA"/>
</dbReference>
<accession>A0A9D9H7D8</accession>
<sequence>MNKLGKRIVIGTVLGISVLTLSACGNHKTNANPHNGNQISIKSGSYIVPEYKHQLSKGYGYLALHLSIKNNGKKEMLTDDNFKLVDKSGDVTKPTDVYDGQDKTLSVNNLDHGEKLANAELVFKVNKNKNYTLKLEPDDKDVPTSSISIKANKYHDDSNGAIAAAKAYVNTVFLNENDKNYDKFVANDKNQVKNDFNNAAKKHLNDDILNFLSDSDSNKIDDNTQNNLVNQLQKANATRGKVTYQIKKASGKDVKVQLNVKSINLTDVGDNVIKNNTNSQDFVKNFGNTLNGAKISHPDDVLTVLKLTKDGNKWKIDTSNNGDIQYKDVIQYFFGEDY</sequence>
<comment type="caution">
    <text evidence="4">The sequence shown here is derived from an EMBL/GenBank/DDBJ whole genome shotgun (WGS) entry which is preliminary data.</text>
</comment>
<reference evidence="4" key="1">
    <citation type="submission" date="2020-10" db="EMBL/GenBank/DDBJ databases">
        <authorList>
            <person name="Gilroy R."/>
        </authorList>
    </citation>
    <scope>NUCLEOTIDE SEQUENCE</scope>
    <source>
        <strain evidence="4">C6-149</strain>
    </source>
</reference>
<dbReference type="Gene3D" id="2.60.40.1240">
    <property type="match status" value="1"/>
</dbReference>
<evidence type="ECO:0000259" key="3">
    <source>
        <dbReference type="Pfam" id="PF17118"/>
    </source>
</evidence>
<evidence type="ECO:0000313" key="5">
    <source>
        <dbReference type="Proteomes" id="UP000823614"/>
    </source>
</evidence>
<feature type="domain" description="DUF5105" evidence="3">
    <location>
        <begin position="163"/>
        <end position="319"/>
    </location>
</feature>
<dbReference type="Proteomes" id="UP000823614">
    <property type="component" value="Unassembled WGS sequence"/>
</dbReference>
<dbReference type="PROSITE" id="PS51257">
    <property type="entry name" value="PROKAR_LIPOPROTEIN"/>
    <property type="match status" value="1"/>
</dbReference>
<dbReference type="Pfam" id="PF17118">
    <property type="entry name" value="DUF5105"/>
    <property type="match status" value="1"/>
</dbReference>
<evidence type="ECO:0000313" key="4">
    <source>
        <dbReference type="EMBL" id="MBO8440866.1"/>
    </source>
</evidence>
<gene>
    <name evidence="4" type="ORF">IAA89_00215</name>
</gene>
<dbReference type="AlphaFoldDB" id="A0A9D9H7D8"/>